<reference evidence="12" key="1">
    <citation type="submission" date="2025-08" db="UniProtKB">
        <authorList>
            <consortium name="RefSeq"/>
        </authorList>
    </citation>
    <scope>IDENTIFICATION</scope>
    <source>
        <tissue evidence="12">Gonads</tissue>
    </source>
</reference>
<evidence type="ECO:0000313" key="12">
    <source>
        <dbReference type="RefSeq" id="XP_013411927.1"/>
    </source>
</evidence>
<dbReference type="Pfam" id="PF21639">
    <property type="entry name" value="ORC5_lid"/>
    <property type="match status" value="1"/>
</dbReference>
<dbReference type="GeneID" id="106174786"/>
<comment type="subcellular location">
    <subcellularLocation>
        <location evidence="1">Nucleus</location>
    </subcellularLocation>
</comment>
<evidence type="ECO:0000259" key="8">
    <source>
        <dbReference type="Pfam" id="PF13191"/>
    </source>
</evidence>
<dbReference type="InterPro" id="IPR027417">
    <property type="entry name" value="P-loop_NTPase"/>
</dbReference>
<evidence type="ECO:0000313" key="11">
    <source>
        <dbReference type="Proteomes" id="UP000085678"/>
    </source>
</evidence>
<dbReference type="STRING" id="7574.A0A1S3JNI0"/>
<dbReference type="Proteomes" id="UP000085678">
    <property type="component" value="Unplaced"/>
</dbReference>
<dbReference type="GO" id="GO:0005664">
    <property type="term" value="C:nuclear origin of replication recognition complex"/>
    <property type="evidence" value="ECO:0007669"/>
    <property type="project" value="TreeGrafter"/>
</dbReference>
<evidence type="ECO:0000256" key="1">
    <source>
        <dbReference type="ARBA" id="ARBA00004123"/>
    </source>
</evidence>
<dbReference type="InParanoid" id="A0A1S3JNI0"/>
<feature type="domain" description="ORC5 lid" evidence="10">
    <location>
        <begin position="208"/>
        <end position="275"/>
    </location>
</feature>
<evidence type="ECO:0000259" key="9">
    <source>
        <dbReference type="Pfam" id="PF14630"/>
    </source>
</evidence>
<proteinExistence type="inferred from homology"/>
<sequence>MDVATAKEQLYELIPGRKGQIDLLLSLCSPPHPYPAVFVYGVTATGKSLVVNQTMKIMKLPHVLVNCVECYSAKLLYEEILNALLGDGPCPANDFSVTHRCDNMNDFVRALTHGLQETLVDDPFYIVLDKAERLRDMEGNVLPALLKLQELTKCKVSVILITEIVWEKFWGGTGMVDPFPIYFQDYTKEELLEIMALDSPEDYPVTFYKSYITLVLSVFYLACRNLAELRHLAQLNFPLYVEPIKSGDATMSESRKLWKHIEPFLKKALQTVYLREVSSKQWESMQQKLMEDEEGEKGMGAAAGGPVPLHVARSNVELPFYSKYLLVAAYLASYNPAKSDRRFFTKNCGKQRKSNRAVKKHERTSNQLLGPKPFPLDRLMAIFHSIIEGRVVPTANIFSQVTSLVTLQLLAQVGSSDQLEGPKYKCLVSLDFIKQVARTVQFDIVQYLYDFV</sequence>
<keyword evidence="5" id="KW-0067">ATP-binding</keyword>
<dbReference type="Pfam" id="PF13191">
    <property type="entry name" value="AAA_16"/>
    <property type="match status" value="1"/>
</dbReference>
<accession>A0A1S3JNI0</accession>
<dbReference type="GO" id="GO:0003688">
    <property type="term" value="F:DNA replication origin binding"/>
    <property type="evidence" value="ECO:0007669"/>
    <property type="project" value="TreeGrafter"/>
</dbReference>
<keyword evidence="6" id="KW-0539">Nucleus</keyword>
<dbReference type="InterPro" id="IPR020796">
    <property type="entry name" value="ORC5"/>
</dbReference>
<evidence type="ECO:0000256" key="2">
    <source>
        <dbReference type="ARBA" id="ARBA00006269"/>
    </source>
</evidence>
<dbReference type="GO" id="GO:0006270">
    <property type="term" value="P:DNA replication initiation"/>
    <property type="evidence" value="ECO:0007669"/>
    <property type="project" value="TreeGrafter"/>
</dbReference>
<dbReference type="OrthoDB" id="365981at2759"/>
<organism evidence="11 12">
    <name type="scientific">Lingula anatina</name>
    <name type="common">Brachiopod</name>
    <name type="synonym">Lingula unguis</name>
    <dbReference type="NCBI Taxonomy" id="7574"/>
    <lineage>
        <taxon>Eukaryota</taxon>
        <taxon>Metazoa</taxon>
        <taxon>Spiralia</taxon>
        <taxon>Lophotrochozoa</taxon>
        <taxon>Brachiopoda</taxon>
        <taxon>Linguliformea</taxon>
        <taxon>Lingulata</taxon>
        <taxon>Lingulida</taxon>
        <taxon>Linguloidea</taxon>
        <taxon>Lingulidae</taxon>
        <taxon>Lingula</taxon>
    </lineage>
</organism>
<evidence type="ECO:0000256" key="4">
    <source>
        <dbReference type="ARBA" id="ARBA00022741"/>
    </source>
</evidence>
<dbReference type="SUPFAM" id="SSF52540">
    <property type="entry name" value="P-loop containing nucleoside triphosphate hydrolases"/>
    <property type="match status" value="1"/>
</dbReference>
<dbReference type="InterPro" id="IPR048866">
    <property type="entry name" value="ORC5_lid"/>
</dbReference>
<evidence type="ECO:0000256" key="3">
    <source>
        <dbReference type="ARBA" id="ARBA00022705"/>
    </source>
</evidence>
<keyword evidence="4" id="KW-0547">Nucleotide-binding</keyword>
<dbReference type="FunCoup" id="A0A1S3JNI0">
    <property type="interactions" value="3261"/>
</dbReference>
<dbReference type="Gene3D" id="3.40.50.300">
    <property type="entry name" value="P-loop containing nucleotide triphosphate hydrolases"/>
    <property type="match status" value="1"/>
</dbReference>
<keyword evidence="3" id="KW-0235">DNA replication</keyword>
<feature type="domain" description="Origin recognition complex subunit 5 C-terminal" evidence="9">
    <location>
        <begin position="318"/>
        <end position="448"/>
    </location>
</feature>
<protein>
    <recommendedName>
        <fullName evidence="7">Origin recognition complex subunit 5</fullName>
    </recommendedName>
</protein>
<evidence type="ECO:0000259" key="10">
    <source>
        <dbReference type="Pfam" id="PF21639"/>
    </source>
</evidence>
<dbReference type="RefSeq" id="XP_013411927.1">
    <property type="nucleotide sequence ID" value="XM_013556473.1"/>
</dbReference>
<dbReference type="AlphaFoldDB" id="A0A1S3JNI0"/>
<name>A0A1S3JNI0_LINAN</name>
<dbReference type="PANTHER" id="PTHR12705">
    <property type="entry name" value="ORIGIN RECOGNITION COMPLEX SUBUNIT 5"/>
    <property type="match status" value="1"/>
</dbReference>
<dbReference type="InterPro" id="IPR041664">
    <property type="entry name" value="AAA_16"/>
</dbReference>
<feature type="domain" description="Orc1-like AAA ATPase" evidence="8">
    <location>
        <begin position="15"/>
        <end position="159"/>
    </location>
</feature>
<dbReference type="PANTHER" id="PTHR12705:SF0">
    <property type="entry name" value="ORIGIN RECOGNITION COMPLEX SUBUNIT 5"/>
    <property type="match status" value="1"/>
</dbReference>
<dbReference type="InterPro" id="IPR047088">
    <property type="entry name" value="ORC5_C"/>
</dbReference>
<comment type="similarity">
    <text evidence="2">Belongs to the ORC5 family.</text>
</comment>
<dbReference type="KEGG" id="lak:106174786"/>
<evidence type="ECO:0000256" key="5">
    <source>
        <dbReference type="ARBA" id="ARBA00022840"/>
    </source>
</evidence>
<gene>
    <name evidence="12" type="primary">LOC106174786</name>
</gene>
<dbReference type="FunFam" id="3.40.50.300:FF:000673">
    <property type="entry name" value="Origin recognition complex subunit 5"/>
    <property type="match status" value="1"/>
</dbReference>
<dbReference type="GO" id="GO:0005524">
    <property type="term" value="F:ATP binding"/>
    <property type="evidence" value="ECO:0007669"/>
    <property type="project" value="UniProtKB-KW"/>
</dbReference>
<evidence type="ECO:0000256" key="6">
    <source>
        <dbReference type="ARBA" id="ARBA00023242"/>
    </source>
</evidence>
<dbReference type="Pfam" id="PF14630">
    <property type="entry name" value="ORC5_C"/>
    <property type="match status" value="1"/>
</dbReference>
<evidence type="ECO:0000256" key="7">
    <source>
        <dbReference type="ARBA" id="ARBA00069657"/>
    </source>
</evidence>
<keyword evidence="11" id="KW-1185">Reference proteome</keyword>